<evidence type="ECO:0000256" key="2">
    <source>
        <dbReference type="ARBA" id="ARBA00022475"/>
    </source>
</evidence>
<dbReference type="InterPro" id="IPR027417">
    <property type="entry name" value="P-loop_NTPase"/>
</dbReference>
<name>A0A0A0D4J3_9PROT</name>
<dbReference type="Pfam" id="PF08402">
    <property type="entry name" value="TOBE_2"/>
    <property type="match status" value="1"/>
</dbReference>
<reference evidence="9 10" key="1">
    <citation type="submission" date="2014-01" db="EMBL/GenBank/DDBJ databases">
        <title>Genome sequence determination for a cystic fibrosis isolate, Inquilinus limosus.</title>
        <authorList>
            <person name="Pino M."/>
            <person name="Di Conza J."/>
            <person name="Gutkind G."/>
        </authorList>
    </citation>
    <scope>NUCLEOTIDE SEQUENCE [LARGE SCALE GENOMIC DNA]</scope>
    <source>
        <strain evidence="9 10">MP06</strain>
    </source>
</reference>
<dbReference type="GO" id="GO:0043190">
    <property type="term" value="C:ATP-binding cassette (ABC) transporter complex"/>
    <property type="evidence" value="ECO:0007669"/>
    <property type="project" value="InterPro"/>
</dbReference>
<evidence type="ECO:0000256" key="6">
    <source>
        <dbReference type="ARBA" id="ARBA00023136"/>
    </source>
</evidence>
<dbReference type="InterPro" id="IPR008995">
    <property type="entry name" value="Mo/tungstate-bd_C_term_dom"/>
</dbReference>
<evidence type="ECO:0000259" key="8">
    <source>
        <dbReference type="PROSITE" id="PS50893"/>
    </source>
</evidence>
<dbReference type="FunFam" id="3.40.50.300:FF:000042">
    <property type="entry name" value="Maltose/maltodextrin ABC transporter, ATP-binding protein"/>
    <property type="match status" value="1"/>
</dbReference>
<feature type="domain" description="ABC transporter" evidence="8">
    <location>
        <begin position="8"/>
        <end position="238"/>
    </location>
</feature>
<dbReference type="Pfam" id="PF00005">
    <property type="entry name" value="ABC_tran"/>
    <property type="match status" value="1"/>
</dbReference>
<dbReference type="EMBL" id="JANX01000232">
    <property type="protein sequence ID" value="KGM33029.1"/>
    <property type="molecule type" value="Genomic_DNA"/>
</dbReference>
<evidence type="ECO:0000256" key="1">
    <source>
        <dbReference type="ARBA" id="ARBA00022448"/>
    </source>
</evidence>
<accession>A0A0A0D4J3</accession>
<comment type="subunit">
    <text evidence="7">The complex is composed of two ATP-binding proteins (PotA), two transmembrane proteins (PotB and PotC) and a solute-binding protein (PotD).</text>
</comment>
<keyword evidence="1 7" id="KW-0813">Transport</keyword>
<dbReference type="GO" id="GO:0016887">
    <property type="term" value="F:ATP hydrolysis activity"/>
    <property type="evidence" value="ECO:0007669"/>
    <property type="project" value="InterPro"/>
</dbReference>
<gene>
    <name evidence="7" type="primary">potA</name>
    <name evidence="9" type="ORF">P409_18035</name>
</gene>
<evidence type="ECO:0000256" key="3">
    <source>
        <dbReference type="ARBA" id="ARBA00022741"/>
    </source>
</evidence>
<dbReference type="InterPro" id="IPR003593">
    <property type="entry name" value="AAA+_ATPase"/>
</dbReference>
<keyword evidence="5 7" id="KW-1278">Translocase</keyword>
<organism evidence="9 10">
    <name type="scientific">Inquilinus limosus MP06</name>
    <dbReference type="NCBI Taxonomy" id="1398085"/>
    <lineage>
        <taxon>Bacteria</taxon>
        <taxon>Pseudomonadati</taxon>
        <taxon>Pseudomonadota</taxon>
        <taxon>Alphaproteobacteria</taxon>
        <taxon>Rhodospirillales</taxon>
        <taxon>Rhodospirillaceae</taxon>
        <taxon>Inquilinus</taxon>
    </lineage>
</organism>
<dbReference type="PANTHER" id="PTHR42781">
    <property type="entry name" value="SPERMIDINE/PUTRESCINE IMPORT ATP-BINDING PROTEIN POTA"/>
    <property type="match status" value="1"/>
</dbReference>
<evidence type="ECO:0000313" key="10">
    <source>
        <dbReference type="Proteomes" id="UP000029995"/>
    </source>
</evidence>
<dbReference type="PROSITE" id="PS50893">
    <property type="entry name" value="ABC_TRANSPORTER_2"/>
    <property type="match status" value="1"/>
</dbReference>
<dbReference type="GO" id="GO:0005524">
    <property type="term" value="F:ATP binding"/>
    <property type="evidence" value="ECO:0007669"/>
    <property type="project" value="UniProtKB-KW"/>
</dbReference>
<dbReference type="EC" id="7.6.2.11" evidence="7"/>
<dbReference type="Gene3D" id="3.40.50.300">
    <property type="entry name" value="P-loop containing nucleotide triphosphate hydrolases"/>
    <property type="match status" value="1"/>
</dbReference>
<protein>
    <recommendedName>
        <fullName evidence="7">Spermidine/putrescine import ATP-binding protein PotA</fullName>
        <ecNumber evidence="7">7.6.2.11</ecNumber>
    </recommendedName>
</protein>
<dbReference type="InterPro" id="IPR017871">
    <property type="entry name" value="ABC_transporter-like_CS"/>
</dbReference>
<dbReference type="InterPro" id="IPR003439">
    <property type="entry name" value="ABC_transporter-like_ATP-bd"/>
</dbReference>
<keyword evidence="3 7" id="KW-0547">Nucleotide-binding</keyword>
<dbReference type="OrthoDB" id="9802264at2"/>
<comment type="similarity">
    <text evidence="7">Belongs to the ABC transporter superfamily. Spermidine/putrescine importer (TC 3.A.1.11.1) family.</text>
</comment>
<evidence type="ECO:0000313" key="9">
    <source>
        <dbReference type="EMBL" id="KGM33029.1"/>
    </source>
</evidence>
<dbReference type="SMART" id="SM00382">
    <property type="entry name" value="AAA"/>
    <property type="match status" value="1"/>
</dbReference>
<dbReference type="NCBIfam" id="TIGR01187">
    <property type="entry name" value="potA"/>
    <property type="match status" value="1"/>
</dbReference>
<comment type="catalytic activity">
    <reaction evidence="7">
        <text>ATP + H2O + polyamine-[polyamine-binding protein]Side 1 = ADP + phosphate + polyamineSide 2 + [polyamine-binding protein]Side 1.</text>
        <dbReference type="EC" id="7.6.2.11"/>
    </reaction>
</comment>
<dbReference type="PROSITE" id="PS00211">
    <property type="entry name" value="ABC_TRANSPORTER_1"/>
    <property type="match status" value="1"/>
</dbReference>
<dbReference type="SUPFAM" id="SSF50331">
    <property type="entry name" value="MOP-like"/>
    <property type="match status" value="1"/>
</dbReference>
<keyword evidence="6 7" id="KW-0472">Membrane</keyword>
<sequence>MDTATDFLDISGLRKSYGQNTVVHNFDLGVKRGEFISFLGPSGCGKTTTLRMVAGFEIPTAGAIRIDGRDVTRLRPNQRNVGMVFQAYALFPNMTVADNVAFGLRVAKKPAADIDRRVKEMLELIKLPHLADRYPYQLSGGQQQRVALARALANKPSVLLLDEPLSALDAKIRVSLRSEIKALQRDLGITTIFVTHDQEEALSMSDRIVVMNEGYAEQVGTPFEIYNYPRTRFVASFVGTLNMMRGQVVDAAGQRIRVDGQDILAARGVADAKDGETRSIALRPEAITLAGSDVDQGPGRNRMQGTIEDVNFLGAVVRIRVRFQEATVSLDTFNSPSVAPPERGQPVTITFGRDDVLVLEGEHA</sequence>
<evidence type="ECO:0000256" key="4">
    <source>
        <dbReference type="ARBA" id="ARBA00022840"/>
    </source>
</evidence>
<dbReference type="InterPro" id="IPR013611">
    <property type="entry name" value="Transp-assoc_OB_typ2"/>
</dbReference>
<dbReference type="PANTHER" id="PTHR42781:SF4">
    <property type="entry name" value="SPERMIDINE_PUTRESCINE IMPORT ATP-BINDING PROTEIN POTA"/>
    <property type="match status" value="1"/>
</dbReference>
<comment type="caution">
    <text evidence="9">The sequence shown here is derived from an EMBL/GenBank/DDBJ whole genome shotgun (WGS) entry which is preliminary data.</text>
</comment>
<dbReference type="InterPro" id="IPR050093">
    <property type="entry name" value="ABC_SmlMolc_Importer"/>
</dbReference>
<evidence type="ECO:0000256" key="5">
    <source>
        <dbReference type="ARBA" id="ARBA00022967"/>
    </source>
</evidence>
<dbReference type="AlphaFoldDB" id="A0A0A0D4J3"/>
<dbReference type="Gene3D" id="2.40.50.100">
    <property type="match status" value="1"/>
</dbReference>
<dbReference type="SUPFAM" id="SSF52540">
    <property type="entry name" value="P-loop containing nucleoside triphosphate hydrolases"/>
    <property type="match status" value="1"/>
</dbReference>
<proteinExistence type="inferred from homology"/>
<dbReference type="Proteomes" id="UP000029995">
    <property type="component" value="Unassembled WGS sequence"/>
</dbReference>
<comment type="function">
    <text evidence="7">Part of the ABC transporter complex PotABCD involved in spermidine/putrescine import. Responsible for energy coupling to the transport system.</text>
</comment>
<dbReference type="RefSeq" id="WP_034840701.1">
    <property type="nucleotide sequence ID" value="NZ_JANX01000232.1"/>
</dbReference>
<keyword evidence="4 7" id="KW-0067">ATP-binding</keyword>
<dbReference type="GO" id="GO:0015417">
    <property type="term" value="F:ABC-type polyamine transporter activity"/>
    <property type="evidence" value="ECO:0007669"/>
    <property type="project" value="UniProtKB-EC"/>
</dbReference>
<dbReference type="InterPro" id="IPR005893">
    <property type="entry name" value="PotA-like"/>
</dbReference>
<keyword evidence="2 7" id="KW-1003">Cell membrane</keyword>
<evidence type="ECO:0000256" key="7">
    <source>
        <dbReference type="RuleBase" id="RU364083"/>
    </source>
</evidence>